<feature type="domain" description="HTH lysR-type" evidence="5">
    <location>
        <begin position="4"/>
        <end position="61"/>
    </location>
</feature>
<dbReference type="SUPFAM" id="SSF53850">
    <property type="entry name" value="Periplasmic binding protein-like II"/>
    <property type="match status" value="1"/>
</dbReference>
<sequence>MKELTLRQVEVVRAVMIAGTIQGAANLLNVSAPGISRLVKHTEDALGVRLFERKAGVFVPAVEASAIFEMLNQLHRQMANLHDAVSSLQKGEDFTLAFASAPSIAQFIAARVIRSLRTRFPDIRIDLNILKIEETLDYLLLERGEVVIMSSPIDNPAVENVPLVEGRIVAILPEGHELAAQDSVSVHDLMRFPFIGVDPGDPYGALLAQPFVEAGLEPRHAMRGRFAQTMVSLVRHGLGVAIIDEFSVAEVYMPGLIRRPLREKAGLTAYSVQKRGRQLSSFAEFTVSRFRLEMGRARARERWDEATN</sequence>
<dbReference type="InterPro" id="IPR005119">
    <property type="entry name" value="LysR_subst-bd"/>
</dbReference>
<evidence type="ECO:0000256" key="3">
    <source>
        <dbReference type="ARBA" id="ARBA00023125"/>
    </source>
</evidence>
<dbReference type="Proteomes" id="UP000183635">
    <property type="component" value="Unassembled WGS sequence"/>
</dbReference>
<dbReference type="STRING" id="34004.SAMN04488021_11661"/>
<comment type="similarity">
    <text evidence="1">Belongs to the LysR transcriptional regulatory family.</text>
</comment>
<keyword evidence="2" id="KW-0805">Transcription regulation</keyword>
<evidence type="ECO:0000256" key="4">
    <source>
        <dbReference type="ARBA" id="ARBA00023163"/>
    </source>
</evidence>
<accession>A0A1I3AQP3</accession>
<keyword evidence="7" id="KW-1185">Reference proteome</keyword>
<reference evidence="6 7" key="1">
    <citation type="submission" date="2016-10" db="EMBL/GenBank/DDBJ databases">
        <authorList>
            <person name="de Groot N.N."/>
        </authorList>
    </citation>
    <scope>NUCLEOTIDE SEQUENCE [LARGE SCALE GENOMIC DNA]</scope>
    <source>
        <strain evidence="6 7">DSM 8537</strain>
    </source>
</reference>
<gene>
    <name evidence="6" type="ORF">SAMN04488021_11661</name>
</gene>
<dbReference type="InterPro" id="IPR036388">
    <property type="entry name" value="WH-like_DNA-bd_sf"/>
</dbReference>
<dbReference type="PANTHER" id="PTHR30427:SF1">
    <property type="entry name" value="TRANSCRIPTIONAL ACTIVATOR PROTEIN LYSR"/>
    <property type="match status" value="1"/>
</dbReference>
<dbReference type="PROSITE" id="PS50931">
    <property type="entry name" value="HTH_LYSR"/>
    <property type="match status" value="1"/>
</dbReference>
<dbReference type="RefSeq" id="WP_074967936.1">
    <property type="nucleotide sequence ID" value="NZ_CBCRYP010000016.1"/>
</dbReference>
<keyword evidence="3 6" id="KW-0238">DNA-binding</keyword>
<evidence type="ECO:0000313" key="7">
    <source>
        <dbReference type="Proteomes" id="UP000183635"/>
    </source>
</evidence>
<proteinExistence type="inferred from homology"/>
<organism evidence="6 7">
    <name type="scientific">Paracoccus aminovorans</name>
    <dbReference type="NCBI Taxonomy" id="34004"/>
    <lineage>
        <taxon>Bacteria</taxon>
        <taxon>Pseudomonadati</taxon>
        <taxon>Pseudomonadota</taxon>
        <taxon>Alphaproteobacteria</taxon>
        <taxon>Rhodobacterales</taxon>
        <taxon>Paracoccaceae</taxon>
        <taxon>Paracoccus</taxon>
    </lineage>
</organism>
<evidence type="ECO:0000313" key="6">
    <source>
        <dbReference type="EMBL" id="SFH52375.1"/>
    </source>
</evidence>
<dbReference type="GO" id="GO:0003700">
    <property type="term" value="F:DNA-binding transcription factor activity"/>
    <property type="evidence" value="ECO:0007669"/>
    <property type="project" value="InterPro"/>
</dbReference>
<dbReference type="Pfam" id="PF00126">
    <property type="entry name" value="HTH_1"/>
    <property type="match status" value="1"/>
</dbReference>
<dbReference type="Gene3D" id="1.10.10.10">
    <property type="entry name" value="Winged helix-like DNA-binding domain superfamily/Winged helix DNA-binding domain"/>
    <property type="match status" value="1"/>
</dbReference>
<keyword evidence="4" id="KW-0804">Transcription</keyword>
<dbReference type="EMBL" id="FOPU01000016">
    <property type="protein sequence ID" value="SFH52375.1"/>
    <property type="molecule type" value="Genomic_DNA"/>
</dbReference>
<name>A0A1I3AQP3_9RHOB</name>
<dbReference type="SUPFAM" id="SSF46785">
    <property type="entry name" value="Winged helix' DNA-binding domain"/>
    <property type="match status" value="1"/>
</dbReference>
<evidence type="ECO:0000256" key="2">
    <source>
        <dbReference type="ARBA" id="ARBA00023015"/>
    </source>
</evidence>
<dbReference type="OrthoDB" id="9815174at2"/>
<evidence type="ECO:0000259" key="5">
    <source>
        <dbReference type="PROSITE" id="PS50931"/>
    </source>
</evidence>
<dbReference type="PANTHER" id="PTHR30427">
    <property type="entry name" value="TRANSCRIPTIONAL ACTIVATOR PROTEIN LYSR"/>
    <property type="match status" value="1"/>
</dbReference>
<dbReference type="GO" id="GO:0010628">
    <property type="term" value="P:positive regulation of gene expression"/>
    <property type="evidence" value="ECO:0007669"/>
    <property type="project" value="TreeGrafter"/>
</dbReference>
<protein>
    <submittedName>
        <fullName evidence="6">DNA-binding transcriptional regulator, LysR family</fullName>
    </submittedName>
</protein>
<dbReference type="Gene3D" id="3.40.190.10">
    <property type="entry name" value="Periplasmic binding protein-like II"/>
    <property type="match status" value="2"/>
</dbReference>
<dbReference type="Pfam" id="PF03466">
    <property type="entry name" value="LysR_substrate"/>
    <property type="match status" value="1"/>
</dbReference>
<dbReference type="GO" id="GO:0043565">
    <property type="term" value="F:sequence-specific DNA binding"/>
    <property type="evidence" value="ECO:0007669"/>
    <property type="project" value="TreeGrafter"/>
</dbReference>
<dbReference type="AlphaFoldDB" id="A0A1I3AQP3"/>
<dbReference type="InterPro" id="IPR000847">
    <property type="entry name" value="LysR_HTH_N"/>
</dbReference>
<evidence type="ECO:0000256" key="1">
    <source>
        <dbReference type="ARBA" id="ARBA00009437"/>
    </source>
</evidence>
<dbReference type="InterPro" id="IPR036390">
    <property type="entry name" value="WH_DNA-bd_sf"/>
</dbReference>